<dbReference type="PANTHER" id="PTHR37816">
    <property type="entry name" value="YALI0E33011P"/>
    <property type="match status" value="1"/>
</dbReference>
<dbReference type="RefSeq" id="WP_236331457.1">
    <property type="nucleotide sequence ID" value="NZ_JAKIJS010000001.1"/>
</dbReference>
<proteinExistence type="predicted"/>
<accession>A0ABS9GYK7</accession>
<evidence type="ECO:0000313" key="1">
    <source>
        <dbReference type="EMBL" id="MCF6136583.1"/>
    </source>
</evidence>
<name>A0ABS9GYK7_9BACL</name>
<protein>
    <submittedName>
        <fullName evidence="1">DNA topology modulation protein FlaR</fullName>
    </submittedName>
</protein>
<evidence type="ECO:0000313" key="2">
    <source>
        <dbReference type="Proteomes" id="UP001649381"/>
    </source>
</evidence>
<dbReference type="Gene3D" id="3.40.50.300">
    <property type="entry name" value="P-loop containing nucleotide triphosphate hydrolases"/>
    <property type="match status" value="1"/>
</dbReference>
<dbReference type="SUPFAM" id="SSF52540">
    <property type="entry name" value="P-loop containing nucleoside triphosphate hydrolases"/>
    <property type="match status" value="1"/>
</dbReference>
<keyword evidence="2" id="KW-1185">Reference proteome</keyword>
<organism evidence="1 2">
    <name type="scientific">Pseudalkalibacillus berkeleyi</name>
    <dbReference type="NCBI Taxonomy" id="1069813"/>
    <lineage>
        <taxon>Bacteria</taxon>
        <taxon>Bacillati</taxon>
        <taxon>Bacillota</taxon>
        <taxon>Bacilli</taxon>
        <taxon>Bacillales</taxon>
        <taxon>Fictibacillaceae</taxon>
        <taxon>Pseudalkalibacillus</taxon>
    </lineage>
</organism>
<dbReference type="InterPro" id="IPR027417">
    <property type="entry name" value="P-loop_NTPase"/>
</dbReference>
<dbReference type="PANTHER" id="PTHR37816:SF2">
    <property type="entry name" value="DNA TOPOLOGY MODULATION PROTEIN FLAR-RELATED PROTEIN"/>
    <property type="match status" value="1"/>
</dbReference>
<dbReference type="Proteomes" id="UP001649381">
    <property type="component" value="Unassembled WGS sequence"/>
</dbReference>
<dbReference type="InterPro" id="IPR052922">
    <property type="entry name" value="Cytidylate_Kinase-2"/>
</dbReference>
<dbReference type="EMBL" id="JAKIJS010000001">
    <property type="protein sequence ID" value="MCF6136583.1"/>
    <property type="molecule type" value="Genomic_DNA"/>
</dbReference>
<gene>
    <name evidence="1" type="ORF">L2716_02495</name>
</gene>
<comment type="caution">
    <text evidence="1">The sequence shown here is derived from an EMBL/GenBank/DDBJ whole genome shotgun (WGS) entry which is preliminary data.</text>
</comment>
<sequence>MSKIHIIGSVGSGKTTFARKLSKRLNLPFYEIDNFVWDRSGKKDVRYPEEMRNHQFYEVIAKDEWIIEGAQHIWTGEGFKRADQILMLYPHLWVRNYRILRRFVRQKIGLEQLNYKQTFPHLMKLYKWNYQFENQTKDELLELFEPYKEKLVIIRNNWELNCYFYAKCKR</sequence>
<dbReference type="InterPro" id="IPR031322">
    <property type="entry name" value="Shikimate/glucono_kinase"/>
</dbReference>
<dbReference type="Pfam" id="PF01202">
    <property type="entry name" value="SKI"/>
    <property type="match status" value="1"/>
</dbReference>
<reference evidence="1 2" key="1">
    <citation type="submission" date="2022-01" db="EMBL/GenBank/DDBJ databases">
        <title>Alkalihalobacillus sp. EGI L200015, a novel bacterium isolated from a salt lake sediment.</title>
        <authorList>
            <person name="Gao L."/>
            <person name="Fang B.-Z."/>
            <person name="Li W.-J."/>
        </authorList>
    </citation>
    <scope>NUCLEOTIDE SEQUENCE [LARGE SCALE GENOMIC DNA]</scope>
    <source>
        <strain evidence="1 2">KCTC 12718</strain>
    </source>
</reference>